<keyword evidence="2" id="KW-0472">Membrane</keyword>
<feature type="compositionally biased region" description="Basic and acidic residues" evidence="1">
    <location>
        <begin position="414"/>
        <end position="427"/>
    </location>
</feature>
<gene>
    <name evidence="3" type="ORF">LtaPh_1505800</name>
</gene>
<feature type="region of interest" description="Disordered" evidence="1">
    <location>
        <begin position="224"/>
        <end position="526"/>
    </location>
</feature>
<dbReference type="OrthoDB" id="266761at2759"/>
<keyword evidence="4" id="KW-1185">Reference proteome</keyword>
<dbReference type="AlphaFoldDB" id="A0A640KHL2"/>
<dbReference type="EMBL" id="BLBS01000019">
    <property type="protein sequence ID" value="GET87247.1"/>
    <property type="molecule type" value="Genomic_DNA"/>
</dbReference>
<dbReference type="VEuPathDB" id="TriTrypDB:LtaPh_1505800"/>
<feature type="transmembrane region" description="Helical" evidence="2">
    <location>
        <begin position="1162"/>
        <end position="1184"/>
    </location>
</feature>
<feature type="compositionally biased region" description="Pro residues" evidence="1">
    <location>
        <begin position="28"/>
        <end position="39"/>
    </location>
</feature>
<feature type="region of interest" description="Disordered" evidence="1">
    <location>
        <begin position="20"/>
        <end position="53"/>
    </location>
</feature>
<feature type="compositionally biased region" description="Basic and acidic residues" evidence="1">
    <location>
        <begin position="393"/>
        <end position="407"/>
    </location>
</feature>
<accession>A0A640KHL2</accession>
<feature type="region of interest" description="Disordered" evidence="1">
    <location>
        <begin position="748"/>
        <end position="811"/>
    </location>
</feature>
<proteinExistence type="predicted"/>
<reference evidence="3" key="1">
    <citation type="submission" date="2019-11" db="EMBL/GenBank/DDBJ databases">
        <title>Leishmania tarentolae CDS.</title>
        <authorList>
            <person name="Goto Y."/>
            <person name="Yamagishi J."/>
        </authorList>
    </citation>
    <scope>NUCLEOTIDE SEQUENCE [LARGE SCALE GENOMIC DNA]</scope>
    <source>
        <strain evidence="3">Parrot Tar II</strain>
    </source>
</reference>
<feature type="region of interest" description="Disordered" evidence="1">
    <location>
        <begin position="975"/>
        <end position="998"/>
    </location>
</feature>
<protein>
    <submittedName>
        <fullName evidence="3">Uncharacterized protein</fullName>
    </submittedName>
</protein>
<feature type="compositionally biased region" description="Polar residues" evidence="1">
    <location>
        <begin position="224"/>
        <end position="239"/>
    </location>
</feature>
<evidence type="ECO:0000256" key="2">
    <source>
        <dbReference type="SAM" id="Phobius"/>
    </source>
</evidence>
<keyword evidence="2" id="KW-1133">Transmembrane helix</keyword>
<evidence type="ECO:0000256" key="1">
    <source>
        <dbReference type="SAM" id="MobiDB-lite"/>
    </source>
</evidence>
<dbReference type="Proteomes" id="UP000419144">
    <property type="component" value="Unassembled WGS sequence"/>
</dbReference>
<name>A0A640KHL2_LEITA</name>
<keyword evidence="2" id="KW-0812">Transmembrane</keyword>
<feature type="compositionally biased region" description="Polar residues" evidence="1">
    <location>
        <begin position="441"/>
        <end position="460"/>
    </location>
</feature>
<evidence type="ECO:0000313" key="4">
    <source>
        <dbReference type="Proteomes" id="UP000419144"/>
    </source>
</evidence>
<feature type="compositionally biased region" description="Polar residues" evidence="1">
    <location>
        <begin position="782"/>
        <end position="809"/>
    </location>
</feature>
<comment type="caution">
    <text evidence="3">The sequence shown here is derived from an EMBL/GenBank/DDBJ whole genome shotgun (WGS) entry which is preliminary data.</text>
</comment>
<evidence type="ECO:0000313" key="3">
    <source>
        <dbReference type="EMBL" id="GET87247.1"/>
    </source>
</evidence>
<organism evidence="3 4">
    <name type="scientific">Leishmania tarentolae</name>
    <name type="common">Sauroleishmania tarentolae</name>
    <dbReference type="NCBI Taxonomy" id="5689"/>
    <lineage>
        <taxon>Eukaryota</taxon>
        <taxon>Discoba</taxon>
        <taxon>Euglenozoa</taxon>
        <taxon>Kinetoplastea</taxon>
        <taxon>Metakinetoplastina</taxon>
        <taxon>Trypanosomatida</taxon>
        <taxon>Trypanosomatidae</taxon>
        <taxon>Leishmaniinae</taxon>
        <taxon>Leishmania</taxon>
        <taxon>lizard Leishmania</taxon>
    </lineage>
</organism>
<sequence>MSLLRVTQFLTADGKVHIDVTNTSGRTPYPPPQSQPAPRQPSSSEGRPAEDILDRDEPCSLIVSLRSSHPHFFYYRGPPHKQPSPSTSVASQHLYAPPPEIPASAGVVDVWKNTSKHQRGSSSLWCSRVVDPVIEDVSRQAWRDLGFSPVAAPAAGAANASDAASSVLGNGSNGSGGDDRPLLVREELADCVLLPGERRTFLLEVDTPSVLQRLMEPLVRRTTQVASAPSLRGNSSVQDSCPGKALRGSTALLSDHSRSTGNKPRQRSAHVHSKEDDTDTPLSKSMLPSPEVSHLSRHGSSSTAGKPSATFFPATSRTTAKVPKSSLGGRQQQQQQKQVHSKRGKGPLQSSGSRNSDESGDCDIRSYNSAAKPHKAPRPRGQQTHPLGMGGKGDGKGKAADQAAHRNDGRHRRQDRERSMKATDYDARSLSPQPLSIVKETGTSESLETSCLSVVTSSSAHRPWPSDGTTPDSRRANRDLAGPTLSTTAVSTPGGGATHRHDDGDGNEAANRTHGNNDGTPHWLTPASTSRRPTFYIYYAPLGDENKCVDRARKWLLKEQHAYRLWLDKLVRLVIDLERQREQGWIQTSDHAVRSPHRPLGTRRVLPPILGELVRWRADGGGSDAVLDVMAPSPITAATFQHYYGSLPLQKSRHQPPSQLSVRGNNMAHSLASVSSKVGSGHEKEAIMVLPPSFAATRRNRVSAKAQKMFKEERHGAGTVVLPLRVKPQSTTEPSLTCLVGNIGTARSATAAHRKSPSSSQASDETRNLSRKSARPPYSRVWTATTSSSQLRPYRVTSPQQHTMENSSELGDYRSISPLACESPFTERGYEHPHFKSGCGLALLEDSAATLPTVSRNSFPDGVSALPSQTDNSATLMDSKQNFYDPNSFKINRTETLDPVAAEMAAADLPTSRWLSFNSICNYMHRVPSDTLLQQRRQLLPSFSSTGDMASPDSQILGSSSSAKALGTASTFQSTTRMSCNNSPPPSNAAPGYTRTADDSSAVSSTVTALGGSESASGILKKFTQAETQGTVTDGALTATAPAGSFASQLIQSFCGYGGSAKCEVDEEVNSAYRFPNSTVSSNNSFTERLFSSSFPMHSQERLNRMADQSIAAGSQVKVAVQQLTSVMSDLLQQHGPPAMSGFMSLLDFLKDTVFTPTNVNLMQMVVTPMVMTFSVLVIVYLIFCNDDGSDVFSLVDGRGL</sequence>